<evidence type="ECO:0000313" key="3">
    <source>
        <dbReference type="Proteomes" id="UP001302806"/>
    </source>
</evidence>
<dbReference type="Proteomes" id="UP001302806">
    <property type="component" value="Chromosome"/>
</dbReference>
<evidence type="ECO:0000256" key="1">
    <source>
        <dbReference type="SAM" id="Phobius"/>
    </source>
</evidence>
<feature type="transmembrane region" description="Helical" evidence="1">
    <location>
        <begin position="7"/>
        <end position="31"/>
    </location>
</feature>
<accession>A0ABY9XQ28</accession>
<keyword evidence="1" id="KW-1133">Transmembrane helix</keyword>
<name>A0ABY9XQ28_9FLAO</name>
<sequence length="172" mass="19663">MKYKLKNIALVVEIFGGVAIFISLIFVGFQFKENTKATRSSTATATISAMASWYADIGNNQQSSELFYKFLATPDSIPKKQRIQAIYNLHSMFLIFQNSYFLVKEGTLDASIQESLTVVITGVKNQPGMLYYWQTRKSIFFEEFRSYVDEILQSSDHVSEGIYEAIEEKKTE</sequence>
<dbReference type="RefSeq" id="WP_415864777.1">
    <property type="nucleotide sequence ID" value="NZ_CP134537.1"/>
</dbReference>
<organism evidence="2 3">
    <name type="scientific">Thalassobellus suaedae</name>
    <dbReference type="NCBI Taxonomy" id="3074124"/>
    <lineage>
        <taxon>Bacteria</taxon>
        <taxon>Pseudomonadati</taxon>
        <taxon>Bacteroidota</taxon>
        <taxon>Flavobacteriia</taxon>
        <taxon>Flavobacteriales</taxon>
        <taxon>Flavobacteriaceae</taxon>
        <taxon>Thalassobellus</taxon>
    </lineage>
</organism>
<proteinExistence type="predicted"/>
<gene>
    <name evidence="2" type="ORF">RHP51_12365</name>
</gene>
<keyword evidence="1" id="KW-0812">Transmembrane</keyword>
<dbReference type="EMBL" id="CP134537">
    <property type="protein sequence ID" value="WNH07970.1"/>
    <property type="molecule type" value="Genomic_DNA"/>
</dbReference>
<evidence type="ECO:0000313" key="2">
    <source>
        <dbReference type="EMBL" id="WNH07970.1"/>
    </source>
</evidence>
<reference evidence="2 3" key="1">
    <citation type="submission" date="2023-09" db="EMBL/GenBank/DDBJ databases">
        <title>Thalassobella suaedae gen. nov., sp. nov., a marine bacterium of the family Flavobacteriaceae isolated from a halophyte Suaeda japonica.</title>
        <authorList>
            <person name="Lee S.Y."/>
            <person name="Hwang C.Y."/>
        </authorList>
    </citation>
    <scope>NUCLEOTIDE SEQUENCE [LARGE SCALE GENOMIC DNA]</scope>
    <source>
        <strain evidence="2 3">HL-DH14</strain>
    </source>
</reference>
<protein>
    <submittedName>
        <fullName evidence="2">Uncharacterized protein</fullName>
    </submittedName>
</protein>
<keyword evidence="1" id="KW-0472">Membrane</keyword>